<protein>
    <submittedName>
        <fullName evidence="2">Uncharacterized protein</fullName>
    </submittedName>
</protein>
<name>A0AAE1RBM9_9SOLA</name>
<evidence type="ECO:0000313" key="3">
    <source>
        <dbReference type="Proteomes" id="UP001291623"/>
    </source>
</evidence>
<accession>A0AAE1RBM9</accession>
<feature type="region of interest" description="Disordered" evidence="1">
    <location>
        <begin position="1"/>
        <end position="35"/>
    </location>
</feature>
<evidence type="ECO:0000256" key="1">
    <source>
        <dbReference type="SAM" id="MobiDB-lite"/>
    </source>
</evidence>
<evidence type="ECO:0000313" key="2">
    <source>
        <dbReference type="EMBL" id="KAK4348246.1"/>
    </source>
</evidence>
<feature type="compositionally biased region" description="Polar residues" evidence="1">
    <location>
        <begin position="14"/>
        <end position="23"/>
    </location>
</feature>
<proteinExistence type="predicted"/>
<comment type="caution">
    <text evidence="2">The sequence shown here is derived from an EMBL/GenBank/DDBJ whole genome shotgun (WGS) entry which is preliminary data.</text>
</comment>
<organism evidence="2 3">
    <name type="scientific">Anisodus tanguticus</name>
    <dbReference type="NCBI Taxonomy" id="243964"/>
    <lineage>
        <taxon>Eukaryota</taxon>
        <taxon>Viridiplantae</taxon>
        <taxon>Streptophyta</taxon>
        <taxon>Embryophyta</taxon>
        <taxon>Tracheophyta</taxon>
        <taxon>Spermatophyta</taxon>
        <taxon>Magnoliopsida</taxon>
        <taxon>eudicotyledons</taxon>
        <taxon>Gunneridae</taxon>
        <taxon>Pentapetalae</taxon>
        <taxon>asterids</taxon>
        <taxon>lamiids</taxon>
        <taxon>Solanales</taxon>
        <taxon>Solanaceae</taxon>
        <taxon>Solanoideae</taxon>
        <taxon>Hyoscyameae</taxon>
        <taxon>Anisodus</taxon>
    </lineage>
</organism>
<dbReference type="EMBL" id="JAVYJV010000018">
    <property type="protein sequence ID" value="KAK4348246.1"/>
    <property type="molecule type" value="Genomic_DNA"/>
</dbReference>
<sequence length="251" mass="27097">MKLSPEVEPMEITRPQNLNNKSRNGGDAGNKDVAAQSRPLHSNPLFILHLTSGGATVGADTNVQHLPHIPGSIGKALNFGIPSIAGQLDAAKLRVAQGQVLLQAFGGCVLDHGRVLAEKTRGDSNMSFVPLELGGAKTIGDVAGMDICELPRVNIEQSAIALLKSLKRPLKELNTCAFGSIAQRATSAKLEFKEAIKAHMDDPLNDELKSEVSVLRAKMNFLLESKRHYLQQKARHTHLVESDRSSNTFIA</sequence>
<dbReference type="AlphaFoldDB" id="A0AAE1RBM9"/>
<gene>
    <name evidence="2" type="ORF">RND71_034585</name>
</gene>
<dbReference type="Proteomes" id="UP001291623">
    <property type="component" value="Unassembled WGS sequence"/>
</dbReference>
<reference evidence="2" key="1">
    <citation type="submission" date="2023-12" db="EMBL/GenBank/DDBJ databases">
        <title>Genome assembly of Anisodus tanguticus.</title>
        <authorList>
            <person name="Wang Y.-J."/>
        </authorList>
    </citation>
    <scope>NUCLEOTIDE SEQUENCE</scope>
    <source>
        <strain evidence="2">KB-2021</strain>
        <tissue evidence="2">Leaf</tissue>
    </source>
</reference>
<keyword evidence="3" id="KW-1185">Reference proteome</keyword>